<feature type="compositionally biased region" description="Polar residues" evidence="1">
    <location>
        <begin position="174"/>
        <end position="187"/>
    </location>
</feature>
<reference evidence="3 5" key="1">
    <citation type="submission" date="2020-01" db="EMBL/GenBank/DDBJ databases">
        <authorList>
            <person name="Mishra B."/>
        </authorList>
    </citation>
    <scope>NUCLEOTIDE SEQUENCE [LARGE SCALE GENOMIC DNA]</scope>
</reference>
<dbReference type="OrthoDB" id="1436873at2759"/>
<feature type="compositionally biased region" description="Low complexity" evidence="1">
    <location>
        <begin position="57"/>
        <end position="70"/>
    </location>
</feature>
<feature type="domain" description="C2H2-type" evidence="2">
    <location>
        <begin position="368"/>
        <end position="388"/>
    </location>
</feature>
<feature type="region of interest" description="Disordered" evidence="1">
    <location>
        <begin position="37"/>
        <end position="70"/>
    </location>
</feature>
<protein>
    <recommendedName>
        <fullName evidence="2">C2H2-type domain-containing protein</fullName>
    </recommendedName>
</protein>
<feature type="region of interest" description="Disordered" evidence="1">
    <location>
        <begin position="174"/>
        <end position="362"/>
    </location>
</feature>
<feature type="compositionally biased region" description="Polar residues" evidence="1">
    <location>
        <begin position="298"/>
        <end position="312"/>
    </location>
</feature>
<organism evidence="3 5">
    <name type="scientific">Microthlaspi erraticum</name>
    <dbReference type="NCBI Taxonomy" id="1685480"/>
    <lineage>
        <taxon>Eukaryota</taxon>
        <taxon>Viridiplantae</taxon>
        <taxon>Streptophyta</taxon>
        <taxon>Embryophyta</taxon>
        <taxon>Tracheophyta</taxon>
        <taxon>Spermatophyta</taxon>
        <taxon>Magnoliopsida</taxon>
        <taxon>eudicotyledons</taxon>
        <taxon>Gunneridae</taxon>
        <taxon>Pentapetalae</taxon>
        <taxon>rosids</taxon>
        <taxon>malvids</taxon>
        <taxon>Brassicales</taxon>
        <taxon>Brassicaceae</taxon>
        <taxon>Coluteocarpeae</taxon>
        <taxon>Microthlaspi</taxon>
    </lineage>
</organism>
<dbReference type="EMBL" id="CACVBM020000786">
    <property type="protein sequence ID" value="CAA7023513.1"/>
    <property type="molecule type" value="Genomic_DNA"/>
</dbReference>
<feature type="compositionally biased region" description="Polar residues" evidence="1">
    <location>
        <begin position="323"/>
        <end position="332"/>
    </location>
</feature>
<feature type="compositionally biased region" description="Basic and acidic residues" evidence="1">
    <location>
        <begin position="347"/>
        <end position="362"/>
    </location>
</feature>
<dbReference type="PROSITE" id="PS00028">
    <property type="entry name" value="ZINC_FINGER_C2H2_1"/>
    <property type="match status" value="1"/>
</dbReference>
<feature type="compositionally biased region" description="Polar residues" evidence="1">
    <location>
        <begin position="223"/>
        <end position="237"/>
    </location>
</feature>
<name>A0A6D2I5A0_9BRAS</name>
<dbReference type="Proteomes" id="UP000467841">
    <property type="component" value="Unassembled WGS sequence"/>
</dbReference>
<dbReference type="AlphaFoldDB" id="A0A6D2I5A0"/>
<evidence type="ECO:0000313" key="3">
    <source>
        <dbReference type="EMBL" id="CAA7022172.1"/>
    </source>
</evidence>
<evidence type="ECO:0000256" key="1">
    <source>
        <dbReference type="SAM" id="MobiDB-lite"/>
    </source>
</evidence>
<keyword evidence="5" id="KW-1185">Reference proteome</keyword>
<evidence type="ECO:0000259" key="2">
    <source>
        <dbReference type="PROSITE" id="PS00028"/>
    </source>
</evidence>
<feature type="compositionally biased region" description="Polar residues" evidence="1">
    <location>
        <begin position="198"/>
        <end position="212"/>
    </location>
</feature>
<gene>
    <name evidence="4" type="ORF">MERR_LOCUS10748</name>
    <name evidence="3" type="ORF">MERR_LOCUS9407</name>
</gene>
<feature type="compositionally biased region" description="Polar residues" evidence="1">
    <location>
        <begin position="248"/>
        <end position="262"/>
    </location>
</feature>
<evidence type="ECO:0000313" key="5">
    <source>
        <dbReference type="Proteomes" id="UP000467841"/>
    </source>
</evidence>
<sequence>MSSLPISFNSNSGDRKNNQTIFTFMNQNSTMVRSRLTTPDHMNHGNSIPSPPSFTYHHQNSHASSSSSFRLNNSQMVKREMDSLVAAESIPIKDNPQYSQVSFTQTVTKKFSAVVPTSSIFNIHNDVERVQRALGSSQANVWNSTLLHPTLQRVIRDHNHEILNPEPLNVIYPHQNSSYMPASSSNPIPGHHAPQYGPSPQRSDMSASSSNPNRDHHVPQYGPSPQRSDMSASSSNPNRDHYVLQYGPSPQQFNMPAWSSNPNRDHHVLQYGPSPQRFDMPASSSNPNLGHHVPQHGPSPQHSDMFASSSNPNRDHHVPQYGPSPQQTNFPQETIHIIDSDEDEESGEGRYDGRTHSLPYEKHGPYTCPRCSVVCDTSQRFAAHMSFHYRNETNEERVQRVRARTKKKFRVLKEKIHEEYSKKIKQEAGVRIRE</sequence>
<proteinExistence type="predicted"/>
<evidence type="ECO:0000313" key="4">
    <source>
        <dbReference type="EMBL" id="CAA7023513.1"/>
    </source>
</evidence>
<dbReference type="EMBL" id="CACVBM020000666">
    <property type="protein sequence ID" value="CAA7022172.1"/>
    <property type="molecule type" value="Genomic_DNA"/>
</dbReference>
<accession>A0A6D2I5A0</accession>
<dbReference type="InterPro" id="IPR013087">
    <property type="entry name" value="Znf_C2H2_type"/>
</dbReference>